<dbReference type="NCBIfam" id="TIGR00393">
    <property type="entry name" value="kpsF"/>
    <property type="match status" value="1"/>
</dbReference>
<dbReference type="InterPro" id="IPR046348">
    <property type="entry name" value="SIS_dom_sf"/>
</dbReference>
<keyword evidence="8" id="KW-0413">Isomerase</keyword>
<comment type="similarity">
    <text evidence="1 4">Belongs to the SIS family. GutQ/KpsF subfamily.</text>
</comment>
<feature type="domain" description="CBS" evidence="6">
    <location>
        <begin position="201"/>
        <end position="261"/>
    </location>
</feature>
<dbReference type="InterPro" id="IPR050986">
    <property type="entry name" value="GutQ/KpsF_isomerases"/>
</dbReference>
<dbReference type="CDD" id="cd05014">
    <property type="entry name" value="SIS_Kpsf"/>
    <property type="match status" value="1"/>
</dbReference>
<dbReference type="GO" id="GO:0016853">
    <property type="term" value="F:isomerase activity"/>
    <property type="evidence" value="ECO:0007669"/>
    <property type="project" value="UniProtKB-KW"/>
</dbReference>
<dbReference type="PROSITE" id="PS51464">
    <property type="entry name" value="SIS"/>
    <property type="match status" value="1"/>
</dbReference>
<evidence type="ECO:0000313" key="8">
    <source>
        <dbReference type="EMBL" id="MEX6634170.1"/>
    </source>
</evidence>
<gene>
    <name evidence="8" type="ORF">ABFZ84_11505</name>
</gene>
<feature type="domain" description="CBS" evidence="6">
    <location>
        <begin position="266"/>
        <end position="317"/>
    </location>
</feature>
<feature type="domain" description="SIS" evidence="7">
    <location>
        <begin position="33"/>
        <end position="176"/>
    </location>
</feature>
<organism evidence="8 9">
    <name type="scientific">Hyphococcus lacteus</name>
    <dbReference type="NCBI Taxonomy" id="3143536"/>
    <lineage>
        <taxon>Bacteria</taxon>
        <taxon>Pseudomonadati</taxon>
        <taxon>Pseudomonadota</taxon>
        <taxon>Alphaproteobacteria</taxon>
        <taxon>Parvularculales</taxon>
        <taxon>Parvularculaceae</taxon>
        <taxon>Hyphococcus</taxon>
    </lineage>
</organism>
<dbReference type="PANTHER" id="PTHR42745:SF1">
    <property type="entry name" value="ARABINOSE 5-PHOSPHATE ISOMERASE KDSD"/>
    <property type="match status" value="1"/>
</dbReference>
<dbReference type="EMBL" id="JBEHZE010000001">
    <property type="protein sequence ID" value="MEX6634170.1"/>
    <property type="molecule type" value="Genomic_DNA"/>
</dbReference>
<evidence type="ECO:0000256" key="4">
    <source>
        <dbReference type="PIRNR" id="PIRNR004692"/>
    </source>
</evidence>
<reference evidence="8 9" key="1">
    <citation type="submission" date="2024-05" db="EMBL/GenBank/DDBJ databases">
        <title>Three bacterial strains, DH-69, EH-24, and ECK-19 isolated from coastal sediments.</title>
        <authorList>
            <person name="Ye Y.-Q."/>
            <person name="Du Z.-J."/>
        </authorList>
    </citation>
    <scope>NUCLEOTIDE SEQUENCE [LARGE SCALE GENOMIC DNA]</scope>
    <source>
        <strain evidence="8 9">ECK-19</strain>
    </source>
</reference>
<dbReference type="InterPro" id="IPR000644">
    <property type="entry name" value="CBS_dom"/>
</dbReference>
<evidence type="ECO:0000313" key="9">
    <source>
        <dbReference type="Proteomes" id="UP001560685"/>
    </source>
</evidence>
<dbReference type="InterPro" id="IPR004800">
    <property type="entry name" value="KdsD/KpsF-type"/>
</dbReference>
<name>A0ABV3Z5T9_9PROT</name>
<comment type="caution">
    <text evidence="8">The sequence shown here is derived from an EMBL/GenBank/DDBJ whole genome shotgun (WGS) entry which is preliminary data.</text>
</comment>
<dbReference type="PANTHER" id="PTHR42745">
    <property type="match status" value="1"/>
</dbReference>
<dbReference type="Gene3D" id="3.10.580.10">
    <property type="entry name" value="CBS-domain"/>
    <property type="match status" value="1"/>
</dbReference>
<dbReference type="Pfam" id="PF00571">
    <property type="entry name" value="CBS"/>
    <property type="match status" value="2"/>
</dbReference>
<keyword evidence="3 5" id="KW-0129">CBS domain</keyword>
<evidence type="ECO:0000256" key="5">
    <source>
        <dbReference type="PROSITE-ProRule" id="PRU00703"/>
    </source>
</evidence>
<dbReference type="PROSITE" id="PS51371">
    <property type="entry name" value="CBS"/>
    <property type="match status" value="2"/>
</dbReference>
<dbReference type="InterPro" id="IPR035474">
    <property type="entry name" value="SIS_Kpsf"/>
</dbReference>
<dbReference type="PIRSF" id="PIRSF004692">
    <property type="entry name" value="KdsD_KpsF"/>
    <property type="match status" value="1"/>
</dbReference>
<sequence length="317" mass="32679">MNDPLNIAREVIVQEIAGLEALKVSLGADFEAAIDLLSAVNGRIIVTGMGKSGHVARKIAATFSSTGAPAIFVHPAEASHGDLGMISKDDVILALSKSGETAELGDILAYAARFSIPITAITADAGSALAKSANVALILPDADEACGQTFAPTTSTTMMLALGDALAVAQLRQRGFTAGDFQGFHPGGKLGAALRRASDLMHGEDRLPLCGPNASVTDVIDAISKGGFGCVGIVDDTGLLQGIITDGDIRRHVSNAIENKTAAEIMTKNPRTAEANTLAGDILGFMSETKITALFVIKDNKPIGIVHVHDCLSVGVI</sequence>
<dbReference type="Pfam" id="PF01380">
    <property type="entry name" value="SIS"/>
    <property type="match status" value="1"/>
</dbReference>
<keyword evidence="2" id="KW-0677">Repeat</keyword>
<dbReference type="Proteomes" id="UP001560685">
    <property type="component" value="Unassembled WGS sequence"/>
</dbReference>
<protein>
    <submittedName>
        <fullName evidence="8">KpsF/GutQ family sugar-phosphate isomerase</fullName>
    </submittedName>
</protein>
<proteinExistence type="inferred from homology"/>
<dbReference type="Gene3D" id="3.40.50.10490">
    <property type="entry name" value="Glucose-6-phosphate isomerase like protein, domain 1"/>
    <property type="match status" value="1"/>
</dbReference>
<evidence type="ECO:0000256" key="2">
    <source>
        <dbReference type="ARBA" id="ARBA00022737"/>
    </source>
</evidence>
<dbReference type="RefSeq" id="WP_369314160.1">
    <property type="nucleotide sequence ID" value="NZ_JBEHZE010000001.1"/>
</dbReference>
<evidence type="ECO:0000256" key="3">
    <source>
        <dbReference type="ARBA" id="ARBA00023122"/>
    </source>
</evidence>
<evidence type="ECO:0000259" key="6">
    <source>
        <dbReference type="PROSITE" id="PS51371"/>
    </source>
</evidence>
<evidence type="ECO:0000256" key="1">
    <source>
        <dbReference type="ARBA" id="ARBA00008165"/>
    </source>
</evidence>
<dbReference type="SMART" id="SM00116">
    <property type="entry name" value="CBS"/>
    <property type="match status" value="2"/>
</dbReference>
<keyword evidence="9" id="KW-1185">Reference proteome</keyword>
<dbReference type="CDD" id="cd04604">
    <property type="entry name" value="CBS_pair_SIS_assoc"/>
    <property type="match status" value="1"/>
</dbReference>
<dbReference type="SUPFAM" id="SSF53697">
    <property type="entry name" value="SIS domain"/>
    <property type="match status" value="1"/>
</dbReference>
<evidence type="ECO:0000259" key="7">
    <source>
        <dbReference type="PROSITE" id="PS51464"/>
    </source>
</evidence>
<accession>A0ABV3Z5T9</accession>
<dbReference type="InterPro" id="IPR046342">
    <property type="entry name" value="CBS_dom_sf"/>
</dbReference>
<dbReference type="InterPro" id="IPR001347">
    <property type="entry name" value="SIS_dom"/>
</dbReference>